<feature type="region of interest" description="Disordered" evidence="1">
    <location>
        <begin position="256"/>
        <end position="351"/>
    </location>
</feature>
<accession>A0A9W8X6U3</accession>
<sequence length="351" mass="40084">MTCPTCRGNWTDRSRPDIERFRIEQELDGQAVQVYLDWLYSSTLHIDASVSRTEDDFNVVLLQCWEVSEAMDDEGFRDAVIQEFFNEAEAHFWARSIDYAFVDGKGSDAMRDFVMDIFLTRVSYDWFKTEGRKWPKTFVQKLADHCMKKALSGERIKSYEEIEAVYVKLEEDEDKDAWMKRVSADEDDVEDLPLPRPQIEMTKRRPSFPTAEETQPPARKQRKLTKNQAAITAAVYSAILPCLDLIDPLMEFTRACSSTKTSSTKRKTADAQEQKGKKKAGKRTKKTNKSQTEVERLGGPVQDEPKLRRSSRLKAPDLESLNRVEDSAGEEDLEGQDAANEDVAGARLGTL</sequence>
<evidence type="ECO:0000313" key="2">
    <source>
        <dbReference type="EMBL" id="KAJ4341691.1"/>
    </source>
</evidence>
<feature type="region of interest" description="Disordered" evidence="1">
    <location>
        <begin position="182"/>
        <end position="225"/>
    </location>
</feature>
<feature type="compositionally biased region" description="Basic residues" evidence="1">
    <location>
        <begin position="276"/>
        <end position="288"/>
    </location>
</feature>
<keyword evidence="3" id="KW-1185">Reference proteome</keyword>
<organism evidence="2 3">
    <name type="scientific">Didymella glomerata</name>
    <dbReference type="NCBI Taxonomy" id="749621"/>
    <lineage>
        <taxon>Eukaryota</taxon>
        <taxon>Fungi</taxon>
        <taxon>Dikarya</taxon>
        <taxon>Ascomycota</taxon>
        <taxon>Pezizomycotina</taxon>
        <taxon>Dothideomycetes</taxon>
        <taxon>Pleosporomycetidae</taxon>
        <taxon>Pleosporales</taxon>
        <taxon>Pleosporineae</taxon>
        <taxon>Didymellaceae</taxon>
        <taxon>Didymella</taxon>
    </lineage>
</organism>
<dbReference type="Proteomes" id="UP001140562">
    <property type="component" value="Unassembled WGS sequence"/>
</dbReference>
<evidence type="ECO:0000256" key="1">
    <source>
        <dbReference type="SAM" id="MobiDB-lite"/>
    </source>
</evidence>
<dbReference type="OrthoDB" id="2122982at2759"/>
<gene>
    <name evidence="2" type="ORF">N0V87_001706</name>
</gene>
<comment type="caution">
    <text evidence="2">The sequence shown here is derived from an EMBL/GenBank/DDBJ whole genome shotgun (WGS) entry which is preliminary data.</text>
</comment>
<proteinExistence type="predicted"/>
<feature type="compositionally biased region" description="Basic and acidic residues" evidence="1">
    <location>
        <begin position="314"/>
        <end position="326"/>
    </location>
</feature>
<dbReference type="AlphaFoldDB" id="A0A9W8X6U3"/>
<name>A0A9W8X6U3_9PLEO</name>
<reference evidence="2" key="1">
    <citation type="submission" date="2022-10" db="EMBL/GenBank/DDBJ databases">
        <title>Tapping the CABI collections for fungal endophytes: first genome assemblies for Collariella, Neodidymelliopsis, Ascochyta clinopodiicola, Didymella pomorum, Didymosphaeria variabile, Neocosmospora piperis and Neocucurbitaria cava.</title>
        <authorList>
            <person name="Hill R."/>
        </authorList>
    </citation>
    <scope>NUCLEOTIDE SEQUENCE</scope>
    <source>
        <strain evidence="2">IMI 360193</strain>
    </source>
</reference>
<dbReference type="EMBL" id="JAPEUV010000010">
    <property type="protein sequence ID" value="KAJ4341691.1"/>
    <property type="molecule type" value="Genomic_DNA"/>
</dbReference>
<protein>
    <submittedName>
        <fullName evidence="2">Uncharacterized protein</fullName>
    </submittedName>
</protein>
<evidence type="ECO:0000313" key="3">
    <source>
        <dbReference type="Proteomes" id="UP001140562"/>
    </source>
</evidence>